<evidence type="ECO:0008006" key="4">
    <source>
        <dbReference type="Google" id="ProtNLM"/>
    </source>
</evidence>
<accession>A0A8R2GAV5</accession>
<dbReference type="OrthoDB" id="7461859at2759"/>
<feature type="signal peptide" evidence="1">
    <location>
        <begin position="1"/>
        <end position="22"/>
    </location>
</feature>
<organism evidence="2 3">
    <name type="scientific">Bombyx mori</name>
    <name type="common">Silk moth</name>
    <dbReference type="NCBI Taxonomy" id="7091"/>
    <lineage>
        <taxon>Eukaryota</taxon>
        <taxon>Metazoa</taxon>
        <taxon>Ecdysozoa</taxon>
        <taxon>Arthropoda</taxon>
        <taxon>Hexapoda</taxon>
        <taxon>Insecta</taxon>
        <taxon>Pterygota</taxon>
        <taxon>Neoptera</taxon>
        <taxon>Endopterygota</taxon>
        <taxon>Lepidoptera</taxon>
        <taxon>Glossata</taxon>
        <taxon>Ditrysia</taxon>
        <taxon>Bombycoidea</taxon>
        <taxon>Bombycidae</taxon>
        <taxon>Bombycinae</taxon>
        <taxon>Bombyx</taxon>
    </lineage>
</organism>
<evidence type="ECO:0000313" key="2">
    <source>
        <dbReference type="EnsemblMetazoa" id="XP_012548148.1"/>
    </source>
</evidence>
<sequence>MYRYLLPLLFLMSATPAPQSKADITYFKLQPVIKQSDLQQTESRIENLPLTIPGNASINNVSISQSTTAASIPAETTAAVTVTDVKSDVDSRGAQSNQTDRRVKEEHDLTTADYETTLAQSDITEKYVDLIDVEPVKHVSKFVALSKFGGRTTNHIETSGKRRFRSRCRCEKIWNCPKLQISVPRCPEEQFLCCF</sequence>
<name>A0A8R2GAV5_BOMMO</name>
<dbReference type="GeneID" id="101739604"/>
<proteinExistence type="predicted"/>
<dbReference type="KEGG" id="bmor:101739604"/>
<dbReference type="AlphaFoldDB" id="A0A8R2GAV5"/>
<reference evidence="2" key="2">
    <citation type="submission" date="2022-06" db="UniProtKB">
        <authorList>
            <consortium name="EnsemblMetazoa"/>
        </authorList>
    </citation>
    <scope>IDENTIFICATION</scope>
    <source>
        <strain evidence="2">p50T (Dazao)</strain>
    </source>
</reference>
<dbReference type="RefSeq" id="XP_012548148.1">
    <property type="nucleotide sequence ID" value="XM_012692694.4"/>
</dbReference>
<evidence type="ECO:0000256" key="1">
    <source>
        <dbReference type="SAM" id="SignalP"/>
    </source>
</evidence>
<reference evidence="3" key="1">
    <citation type="journal article" date="2008" name="Insect Biochem. Mol. Biol.">
        <title>The genome of a lepidopteran model insect, the silkworm Bombyx mori.</title>
        <authorList>
            <consortium name="International Silkworm Genome Consortium"/>
        </authorList>
    </citation>
    <scope>NUCLEOTIDE SEQUENCE [LARGE SCALE GENOMIC DNA]</scope>
    <source>
        <strain evidence="3">p50T</strain>
    </source>
</reference>
<keyword evidence="1" id="KW-0732">Signal</keyword>
<evidence type="ECO:0000313" key="3">
    <source>
        <dbReference type="Proteomes" id="UP000005204"/>
    </source>
</evidence>
<protein>
    <recommendedName>
        <fullName evidence="4">Cuticle protein</fullName>
    </recommendedName>
</protein>
<dbReference type="EnsemblMetazoa" id="XM_012692694.3">
    <property type="protein sequence ID" value="XP_012548148.1"/>
    <property type="gene ID" value="LOC101739604"/>
</dbReference>
<keyword evidence="3" id="KW-1185">Reference proteome</keyword>
<dbReference type="Proteomes" id="UP000005204">
    <property type="component" value="Unassembled WGS sequence"/>
</dbReference>
<feature type="chain" id="PRO_5035931917" description="Cuticle protein" evidence="1">
    <location>
        <begin position="23"/>
        <end position="195"/>
    </location>
</feature>